<gene>
    <name evidence="1" type="ORF">MJA45_06045</name>
</gene>
<keyword evidence="2" id="KW-1185">Reference proteome</keyword>
<sequence>MALSNCKQCGKLFLRQKSAYCRDCQAANDEYYFELRRYIKAHPNSTMLEIHEKTGIPLAKLLELQRQDYAPFGA</sequence>
<dbReference type="KEGG" id="paun:MJA45_06045"/>
<dbReference type="AlphaFoldDB" id="A0AA96LG33"/>
<reference evidence="1 2" key="1">
    <citation type="submission" date="2022-02" db="EMBL/GenBank/DDBJ databases">
        <title>Paenibacillus sp. MBLB1776 Whole Genome Shotgun Sequencing.</title>
        <authorList>
            <person name="Hwang C.Y."/>
            <person name="Cho E.-S."/>
            <person name="Seo M.-J."/>
        </authorList>
    </citation>
    <scope>NUCLEOTIDE SEQUENCE [LARGE SCALE GENOMIC DNA]</scope>
    <source>
        <strain evidence="1 2">MBLB1776</strain>
    </source>
</reference>
<protein>
    <recommendedName>
        <fullName evidence="3">Flagellar protein</fullName>
    </recommendedName>
</protein>
<organism evidence="1 2">
    <name type="scientific">Paenibacillus aurantius</name>
    <dbReference type="NCBI Taxonomy" id="2918900"/>
    <lineage>
        <taxon>Bacteria</taxon>
        <taxon>Bacillati</taxon>
        <taxon>Bacillota</taxon>
        <taxon>Bacilli</taxon>
        <taxon>Bacillales</taxon>
        <taxon>Paenibacillaceae</taxon>
        <taxon>Paenibacillus</taxon>
    </lineage>
</organism>
<dbReference type="EMBL" id="CP130318">
    <property type="protein sequence ID" value="WNQ12589.1"/>
    <property type="molecule type" value="Genomic_DNA"/>
</dbReference>
<dbReference type="RefSeq" id="WP_315606367.1">
    <property type="nucleotide sequence ID" value="NZ_CP130318.1"/>
</dbReference>
<proteinExistence type="predicted"/>
<evidence type="ECO:0008006" key="3">
    <source>
        <dbReference type="Google" id="ProtNLM"/>
    </source>
</evidence>
<accession>A0AA96LG33</accession>
<evidence type="ECO:0000313" key="2">
    <source>
        <dbReference type="Proteomes" id="UP001305702"/>
    </source>
</evidence>
<dbReference type="Proteomes" id="UP001305702">
    <property type="component" value="Chromosome"/>
</dbReference>
<name>A0AA96LG33_9BACL</name>
<evidence type="ECO:0000313" key="1">
    <source>
        <dbReference type="EMBL" id="WNQ12589.1"/>
    </source>
</evidence>